<sequence>MILTPASTALRRANRRAGFTLLEVLVVVAILVILSTVAVISTMTYLETARKSRAQLQCKSLAQTIEAYYVNPQSGNQYPTSLQDLLTPPFGGGSMLKNGQDDLVDPWGQQYQVQFIQGQDGNQVPLVYTNAKDGTPISQYGAGPLSKMQ</sequence>
<dbReference type="InterPro" id="IPR000983">
    <property type="entry name" value="Bac_GSPG_pilin"/>
</dbReference>
<name>A0A517XL10_9BACT</name>
<proteinExistence type="predicted"/>
<comment type="subcellular location">
    <subcellularLocation>
        <location evidence="1">Membrane</location>
        <topology evidence="1">Single-pass membrane protein</topology>
    </subcellularLocation>
</comment>
<evidence type="ECO:0000256" key="6">
    <source>
        <dbReference type="SAM" id="Phobius"/>
    </source>
</evidence>
<dbReference type="EMBL" id="CP036273">
    <property type="protein sequence ID" value="QDU18198.1"/>
    <property type="molecule type" value="Genomic_DNA"/>
</dbReference>
<evidence type="ECO:0000259" key="7">
    <source>
        <dbReference type="Pfam" id="PF08334"/>
    </source>
</evidence>
<dbReference type="Pfam" id="PF08334">
    <property type="entry name" value="T2SSG"/>
    <property type="match status" value="1"/>
</dbReference>
<dbReference type="InterPro" id="IPR013545">
    <property type="entry name" value="T2SS_protein-GspG_C"/>
</dbReference>
<dbReference type="PANTHER" id="PTHR30093">
    <property type="entry name" value="GENERAL SECRETION PATHWAY PROTEIN G"/>
    <property type="match status" value="1"/>
</dbReference>
<keyword evidence="2" id="KW-0488">Methylation</keyword>
<keyword evidence="3 6" id="KW-0812">Transmembrane</keyword>
<dbReference type="Gene3D" id="3.30.700.10">
    <property type="entry name" value="Glycoprotein, Type 4 Pilin"/>
    <property type="match status" value="1"/>
</dbReference>
<keyword evidence="9" id="KW-1185">Reference proteome</keyword>
<dbReference type="AlphaFoldDB" id="A0A517XL10"/>
<evidence type="ECO:0000256" key="2">
    <source>
        <dbReference type="ARBA" id="ARBA00022481"/>
    </source>
</evidence>
<dbReference type="RefSeq" id="WP_145244522.1">
    <property type="nucleotide sequence ID" value="NZ_CP036273.1"/>
</dbReference>
<dbReference type="InterPro" id="IPR012902">
    <property type="entry name" value="N_methyl_site"/>
</dbReference>
<evidence type="ECO:0000313" key="9">
    <source>
        <dbReference type="Proteomes" id="UP000319576"/>
    </source>
</evidence>
<evidence type="ECO:0000256" key="3">
    <source>
        <dbReference type="ARBA" id="ARBA00022692"/>
    </source>
</evidence>
<feature type="transmembrane region" description="Helical" evidence="6">
    <location>
        <begin position="21"/>
        <end position="46"/>
    </location>
</feature>
<dbReference type="PANTHER" id="PTHR30093:SF44">
    <property type="entry name" value="TYPE II SECRETION SYSTEM CORE PROTEIN G"/>
    <property type="match status" value="1"/>
</dbReference>
<organism evidence="8 9">
    <name type="scientific">Urbifossiella limnaea</name>
    <dbReference type="NCBI Taxonomy" id="2528023"/>
    <lineage>
        <taxon>Bacteria</taxon>
        <taxon>Pseudomonadati</taxon>
        <taxon>Planctomycetota</taxon>
        <taxon>Planctomycetia</taxon>
        <taxon>Gemmatales</taxon>
        <taxon>Gemmataceae</taxon>
        <taxon>Urbifossiella</taxon>
    </lineage>
</organism>
<keyword evidence="4 6" id="KW-1133">Transmembrane helix</keyword>
<dbReference type="NCBIfam" id="TIGR02532">
    <property type="entry name" value="IV_pilin_GFxxxE"/>
    <property type="match status" value="1"/>
</dbReference>
<evidence type="ECO:0000256" key="1">
    <source>
        <dbReference type="ARBA" id="ARBA00004167"/>
    </source>
</evidence>
<dbReference type="GO" id="GO:0015627">
    <property type="term" value="C:type II protein secretion system complex"/>
    <property type="evidence" value="ECO:0007669"/>
    <property type="project" value="InterPro"/>
</dbReference>
<dbReference type="SUPFAM" id="SSF54523">
    <property type="entry name" value="Pili subunits"/>
    <property type="match status" value="1"/>
</dbReference>
<evidence type="ECO:0000313" key="8">
    <source>
        <dbReference type="EMBL" id="QDU18198.1"/>
    </source>
</evidence>
<keyword evidence="5 6" id="KW-0472">Membrane</keyword>
<dbReference type="InterPro" id="IPR045584">
    <property type="entry name" value="Pilin-like"/>
</dbReference>
<feature type="domain" description="Type II secretion system protein GspG C-terminal" evidence="7">
    <location>
        <begin position="43"/>
        <end position="125"/>
    </location>
</feature>
<dbReference type="KEGG" id="uli:ETAA1_00810"/>
<evidence type="ECO:0000256" key="4">
    <source>
        <dbReference type="ARBA" id="ARBA00022989"/>
    </source>
</evidence>
<dbReference type="OrthoDB" id="291394at2"/>
<protein>
    <submittedName>
        <fullName evidence="8">Type II secretion system protein G</fullName>
    </submittedName>
</protein>
<reference evidence="8 9" key="1">
    <citation type="submission" date="2019-02" db="EMBL/GenBank/DDBJ databases">
        <title>Deep-cultivation of Planctomycetes and their phenomic and genomic characterization uncovers novel biology.</title>
        <authorList>
            <person name="Wiegand S."/>
            <person name="Jogler M."/>
            <person name="Boedeker C."/>
            <person name="Pinto D."/>
            <person name="Vollmers J."/>
            <person name="Rivas-Marin E."/>
            <person name="Kohn T."/>
            <person name="Peeters S.H."/>
            <person name="Heuer A."/>
            <person name="Rast P."/>
            <person name="Oberbeckmann S."/>
            <person name="Bunk B."/>
            <person name="Jeske O."/>
            <person name="Meyerdierks A."/>
            <person name="Storesund J.E."/>
            <person name="Kallscheuer N."/>
            <person name="Luecker S."/>
            <person name="Lage O.M."/>
            <person name="Pohl T."/>
            <person name="Merkel B.J."/>
            <person name="Hornburger P."/>
            <person name="Mueller R.-W."/>
            <person name="Bruemmer F."/>
            <person name="Labrenz M."/>
            <person name="Spormann A.M."/>
            <person name="Op den Camp H."/>
            <person name="Overmann J."/>
            <person name="Amann R."/>
            <person name="Jetten M.S.M."/>
            <person name="Mascher T."/>
            <person name="Medema M.H."/>
            <person name="Devos D.P."/>
            <person name="Kaster A.-K."/>
            <person name="Ovreas L."/>
            <person name="Rohde M."/>
            <person name="Galperin M.Y."/>
            <person name="Jogler C."/>
        </authorList>
    </citation>
    <scope>NUCLEOTIDE SEQUENCE [LARGE SCALE GENOMIC DNA]</scope>
    <source>
        <strain evidence="8 9">ETA_A1</strain>
    </source>
</reference>
<dbReference type="GO" id="GO:0016020">
    <property type="term" value="C:membrane"/>
    <property type="evidence" value="ECO:0007669"/>
    <property type="project" value="UniProtKB-SubCell"/>
</dbReference>
<dbReference type="PROSITE" id="PS00409">
    <property type="entry name" value="PROKAR_NTER_METHYL"/>
    <property type="match status" value="1"/>
</dbReference>
<evidence type="ECO:0000256" key="5">
    <source>
        <dbReference type="ARBA" id="ARBA00023136"/>
    </source>
</evidence>
<dbReference type="PRINTS" id="PR00813">
    <property type="entry name" value="BCTERIALGSPG"/>
</dbReference>
<accession>A0A517XL10</accession>
<dbReference type="GO" id="GO:0015628">
    <property type="term" value="P:protein secretion by the type II secretion system"/>
    <property type="evidence" value="ECO:0007669"/>
    <property type="project" value="InterPro"/>
</dbReference>
<gene>
    <name evidence="8" type="primary">pulG_1</name>
    <name evidence="8" type="ORF">ETAA1_00810</name>
</gene>
<dbReference type="Proteomes" id="UP000319576">
    <property type="component" value="Chromosome"/>
</dbReference>
<dbReference type="Pfam" id="PF07963">
    <property type="entry name" value="N_methyl"/>
    <property type="match status" value="1"/>
</dbReference>